<evidence type="ECO:0000259" key="1">
    <source>
        <dbReference type="Pfam" id="PF12937"/>
    </source>
</evidence>
<dbReference type="STRING" id="218851.A0A2G5DU55"/>
<evidence type="ECO:0000313" key="3">
    <source>
        <dbReference type="Proteomes" id="UP000230069"/>
    </source>
</evidence>
<organism evidence="2 3">
    <name type="scientific">Aquilegia coerulea</name>
    <name type="common">Rocky mountain columbine</name>
    <dbReference type="NCBI Taxonomy" id="218851"/>
    <lineage>
        <taxon>Eukaryota</taxon>
        <taxon>Viridiplantae</taxon>
        <taxon>Streptophyta</taxon>
        <taxon>Embryophyta</taxon>
        <taxon>Tracheophyta</taxon>
        <taxon>Spermatophyta</taxon>
        <taxon>Magnoliopsida</taxon>
        <taxon>Ranunculales</taxon>
        <taxon>Ranunculaceae</taxon>
        <taxon>Thalictroideae</taxon>
        <taxon>Aquilegia</taxon>
    </lineage>
</organism>
<name>A0A2G5DU55_AQUCA</name>
<dbReference type="EMBL" id="KZ305032">
    <property type="protein sequence ID" value="PIA46976.1"/>
    <property type="molecule type" value="Genomic_DNA"/>
</dbReference>
<keyword evidence="3" id="KW-1185">Reference proteome</keyword>
<dbReference type="PANTHER" id="PTHR38926">
    <property type="entry name" value="F-BOX DOMAIN CONTAINING PROTEIN, EXPRESSED"/>
    <property type="match status" value="1"/>
</dbReference>
<proteinExistence type="predicted"/>
<dbReference type="SUPFAM" id="SSF81383">
    <property type="entry name" value="F-box domain"/>
    <property type="match status" value="1"/>
</dbReference>
<reference evidence="2 3" key="1">
    <citation type="submission" date="2017-09" db="EMBL/GenBank/DDBJ databases">
        <title>WGS assembly of Aquilegia coerulea Goldsmith.</title>
        <authorList>
            <person name="Hodges S."/>
            <person name="Kramer E."/>
            <person name="Nordborg M."/>
            <person name="Tomkins J."/>
            <person name="Borevitz J."/>
            <person name="Derieg N."/>
            <person name="Yan J."/>
            <person name="Mihaltcheva S."/>
            <person name="Hayes R.D."/>
            <person name="Rokhsar D."/>
        </authorList>
    </citation>
    <scope>NUCLEOTIDE SEQUENCE [LARGE SCALE GENOMIC DNA]</scope>
    <source>
        <strain evidence="3">cv. Goldsmith</strain>
    </source>
</reference>
<dbReference type="Proteomes" id="UP000230069">
    <property type="component" value="Unassembled WGS sequence"/>
</dbReference>
<dbReference type="InParanoid" id="A0A2G5DU55"/>
<dbReference type="InterPro" id="IPR001810">
    <property type="entry name" value="F-box_dom"/>
</dbReference>
<sequence length="245" mass="28809">MEQRKWEELNKDCLVQIFERVGLESLLLNIPFVCKTWHKASFDPLCWKTLDFGVLDMIFRGSFNYKFECQYSIKKFSTTKFIMFVIRRSCGSAINVALPCNWTFEILEHIANECPSLKRLYVTSTVWEEKARFLAKLVGKFKYLEFLHLEHKNFPIKEILCQISLHCKNFISFSSSGTITDEDASAIALIPKIKYLFMKECRIRCEELLVILQGCRELEFIELDLPFGICMDHESCRFTTSHTKY</sequence>
<dbReference type="Gene3D" id="3.80.10.10">
    <property type="entry name" value="Ribonuclease Inhibitor"/>
    <property type="match status" value="1"/>
</dbReference>
<gene>
    <name evidence="2" type="ORF">AQUCO_01500484v1</name>
</gene>
<dbReference type="InterPro" id="IPR032675">
    <property type="entry name" value="LRR_dom_sf"/>
</dbReference>
<dbReference type="Pfam" id="PF12937">
    <property type="entry name" value="F-box-like"/>
    <property type="match status" value="1"/>
</dbReference>
<feature type="domain" description="F-box" evidence="1">
    <location>
        <begin position="12"/>
        <end position="52"/>
    </location>
</feature>
<accession>A0A2G5DU55</accession>
<dbReference type="OrthoDB" id="1929062at2759"/>
<dbReference type="PANTHER" id="PTHR38926:SF5">
    <property type="entry name" value="F-BOX AND LEUCINE-RICH REPEAT PROTEIN 6"/>
    <property type="match status" value="1"/>
</dbReference>
<dbReference type="Gene3D" id="1.20.1280.50">
    <property type="match status" value="1"/>
</dbReference>
<evidence type="ECO:0000313" key="2">
    <source>
        <dbReference type="EMBL" id="PIA46976.1"/>
    </source>
</evidence>
<protein>
    <recommendedName>
        <fullName evidence="1">F-box domain-containing protein</fullName>
    </recommendedName>
</protein>
<dbReference type="AlphaFoldDB" id="A0A2G5DU55"/>
<dbReference type="InterPro" id="IPR036047">
    <property type="entry name" value="F-box-like_dom_sf"/>
</dbReference>
<dbReference type="SUPFAM" id="SSF52047">
    <property type="entry name" value="RNI-like"/>
    <property type="match status" value="1"/>
</dbReference>